<evidence type="ECO:0000256" key="8">
    <source>
        <dbReference type="ARBA" id="ARBA00023136"/>
    </source>
</evidence>
<dbReference type="PANTHER" id="PTHR11157:SF103">
    <property type="entry name" value="ELONGATION OF VERY LONG CHAIN FATTY ACIDS PROTEIN"/>
    <property type="match status" value="1"/>
</dbReference>
<dbReference type="EMBL" id="MG573181">
    <property type="protein sequence ID" value="AWJ25043.1"/>
    <property type="molecule type" value="mRNA"/>
</dbReference>
<evidence type="ECO:0000256" key="6">
    <source>
        <dbReference type="ARBA" id="ARBA00022989"/>
    </source>
</evidence>
<evidence type="ECO:0000256" key="5">
    <source>
        <dbReference type="ARBA" id="ARBA00022832"/>
    </source>
</evidence>
<evidence type="ECO:0000256" key="7">
    <source>
        <dbReference type="ARBA" id="ARBA00023098"/>
    </source>
</evidence>
<dbReference type="GO" id="GO:0019367">
    <property type="term" value="P:fatty acid elongation, saturated fatty acid"/>
    <property type="evidence" value="ECO:0007669"/>
    <property type="project" value="TreeGrafter"/>
</dbReference>
<comment type="catalytic activity">
    <reaction evidence="10">
        <text>a very-long-chain acyl-CoA + malonyl-CoA + H(+) = a very-long-chain 3-oxoacyl-CoA + CO2 + CoA</text>
        <dbReference type="Rhea" id="RHEA:32727"/>
        <dbReference type="ChEBI" id="CHEBI:15378"/>
        <dbReference type="ChEBI" id="CHEBI:16526"/>
        <dbReference type="ChEBI" id="CHEBI:57287"/>
        <dbReference type="ChEBI" id="CHEBI:57384"/>
        <dbReference type="ChEBI" id="CHEBI:90725"/>
        <dbReference type="ChEBI" id="CHEBI:90736"/>
        <dbReference type="EC" id="2.3.1.199"/>
    </reaction>
</comment>
<evidence type="ECO:0000256" key="3">
    <source>
        <dbReference type="ARBA" id="ARBA00022679"/>
    </source>
</evidence>
<dbReference type="GO" id="GO:0009922">
    <property type="term" value="F:fatty acid elongase activity"/>
    <property type="evidence" value="ECO:0007669"/>
    <property type="project" value="UniProtKB-EC"/>
</dbReference>
<keyword evidence="6 10" id="KW-1133">Transmembrane helix</keyword>
<reference evidence="11" key="1">
    <citation type="submission" date="2017-11" db="EMBL/GenBank/DDBJ databases">
        <title>The fatty acid elongase gene family in the brown planthopper, Nilaparvata lugens.</title>
        <authorList>
            <person name="Li D.-T."/>
            <person name="Zhang C.-X."/>
        </authorList>
    </citation>
    <scope>NUCLEOTIDE SEQUENCE</scope>
    <source>
        <strain evidence="11">NlELOi</strain>
    </source>
</reference>
<feature type="transmembrane region" description="Helical" evidence="10">
    <location>
        <begin position="196"/>
        <end position="216"/>
    </location>
</feature>
<feature type="transmembrane region" description="Helical" evidence="10">
    <location>
        <begin position="262"/>
        <end position="282"/>
    </location>
</feature>
<protein>
    <recommendedName>
        <fullName evidence="10">Elongation of very long chain fatty acids protein</fullName>
        <ecNumber evidence="10">2.3.1.199</ecNumber>
    </recommendedName>
    <alternativeName>
        <fullName evidence="10">Very-long-chain 3-oxoacyl-CoA synthase</fullName>
    </alternativeName>
</protein>
<dbReference type="OrthoDB" id="434092at2759"/>
<dbReference type="PROSITE" id="PS01188">
    <property type="entry name" value="ELO"/>
    <property type="match status" value="1"/>
</dbReference>
<dbReference type="InterPro" id="IPR002076">
    <property type="entry name" value="ELO_fam"/>
</dbReference>
<keyword evidence="4 10" id="KW-0812">Transmembrane</keyword>
<accession>A0A3Q8FTX7</accession>
<dbReference type="Pfam" id="PF01151">
    <property type="entry name" value="ELO"/>
    <property type="match status" value="1"/>
</dbReference>
<dbReference type="PANTHER" id="PTHR11157">
    <property type="entry name" value="FATTY ACID ACYL TRANSFERASE-RELATED"/>
    <property type="match status" value="1"/>
</dbReference>
<evidence type="ECO:0000313" key="11">
    <source>
        <dbReference type="EMBL" id="AWJ25043.1"/>
    </source>
</evidence>
<evidence type="ECO:0000256" key="9">
    <source>
        <dbReference type="ARBA" id="ARBA00023160"/>
    </source>
</evidence>
<keyword evidence="9 10" id="KW-0275">Fatty acid biosynthesis</keyword>
<dbReference type="AlphaFoldDB" id="A0A3Q8FTX7"/>
<dbReference type="GO" id="GO:0042761">
    <property type="term" value="P:very long-chain fatty acid biosynthetic process"/>
    <property type="evidence" value="ECO:0007669"/>
    <property type="project" value="TreeGrafter"/>
</dbReference>
<evidence type="ECO:0000256" key="2">
    <source>
        <dbReference type="ARBA" id="ARBA00022516"/>
    </source>
</evidence>
<evidence type="ECO:0000256" key="4">
    <source>
        <dbReference type="ARBA" id="ARBA00022692"/>
    </source>
</evidence>
<comment type="similarity">
    <text evidence="10">Belongs to the ELO family.</text>
</comment>
<gene>
    <name evidence="11" type="primary">ELO</name>
</gene>
<evidence type="ECO:0000256" key="1">
    <source>
        <dbReference type="ARBA" id="ARBA00004141"/>
    </source>
</evidence>
<dbReference type="GO" id="GO:0034625">
    <property type="term" value="P:fatty acid elongation, monounsaturated fatty acid"/>
    <property type="evidence" value="ECO:0007669"/>
    <property type="project" value="TreeGrafter"/>
</dbReference>
<organism evidence="11">
    <name type="scientific">Nilaparvata lugens</name>
    <name type="common">Brown planthopper</name>
    <dbReference type="NCBI Taxonomy" id="108931"/>
    <lineage>
        <taxon>Eukaryota</taxon>
        <taxon>Metazoa</taxon>
        <taxon>Ecdysozoa</taxon>
        <taxon>Arthropoda</taxon>
        <taxon>Hexapoda</taxon>
        <taxon>Insecta</taxon>
        <taxon>Pterygota</taxon>
        <taxon>Neoptera</taxon>
        <taxon>Paraneoptera</taxon>
        <taxon>Hemiptera</taxon>
        <taxon>Auchenorrhyncha</taxon>
        <taxon>Fulgoroidea</taxon>
        <taxon>Delphacidae</taxon>
        <taxon>Delphacinae</taxon>
        <taxon>Nilaparvata</taxon>
    </lineage>
</organism>
<keyword evidence="2 10" id="KW-0444">Lipid biosynthesis</keyword>
<feature type="transmembrane region" description="Helical" evidence="10">
    <location>
        <begin position="228"/>
        <end position="250"/>
    </location>
</feature>
<feature type="transmembrane region" description="Helical" evidence="10">
    <location>
        <begin position="141"/>
        <end position="162"/>
    </location>
</feature>
<comment type="subcellular location">
    <subcellularLocation>
        <location evidence="1">Membrane</location>
        <topology evidence="1">Multi-pass membrane protein</topology>
    </subcellularLocation>
</comment>
<keyword evidence="5 10" id="KW-0276">Fatty acid metabolism</keyword>
<feature type="transmembrane region" description="Helical" evidence="10">
    <location>
        <begin position="83"/>
        <end position="103"/>
    </location>
</feature>
<proteinExistence type="evidence at transcript level"/>
<keyword evidence="3 10" id="KW-0808">Transferase</keyword>
<name>A0A3Q8FTX7_NILLU</name>
<dbReference type="GO" id="GO:0005789">
    <property type="term" value="C:endoplasmic reticulum membrane"/>
    <property type="evidence" value="ECO:0007669"/>
    <property type="project" value="TreeGrafter"/>
</dbReference>
<keyword evidence="8 10" id="KW-0472">Membrane</keyword>
<feature type="transmembrane region" description="Helical" evidence="10">
    <location>
        <begin position="54"/>
        <end position="71"/>
    </location>
</feature>
<dbReference type="EC" id="2.3.1.199" evidence="10"/>
<evidence type="ECO:0000256" key="10">
    <source>
        <dbReference type="RuleBase" id="RU361115"/>
    </source>
</evidence>
<dbReference type="GO" id="GO:0030148">
    <property type="term" value="P:sphingolipid biosynthetic process"/>
    <property type="evidence" value="ECO:0007669"/>
    <property type="project" value="TreeGrafter"/>
</dbReference>
<sequence>MDLISHNSSLSSLHMMDLDTGTNETSWLHTILPYIEHPQHKGDTDHWLFLESPYSTLVTAAVYLAFTLRVGPWLMENRKPISIKYLLIAYNFALSAFSTLWVLEALFTPSLLHSILFKSCHISKHVIFPELSSTDRTKVNILMWLYYFSKLVELMDTVLFIIRKKQSQVTFLHVYHHTNMAVATWFFLKYNRNEQIMLIGIMNSVVHAIMYFYYMLSAMGPAVQKYLWWKKYLTSLQLLQFVVLISYYGMLLLNSCDVSRSFTVFSVFNTASFLFLFLNFYWKTYLVKQKSAKKE</sequence>
<keyword evidence="7 10" id="KW-0443">Lipid metabolism</keyword>
<dbReference type="GO" id="GO:0034626">
    <property type="term" value="P:fatty acid elongation, polyunsaturated fatty acid"/>
    <property type="evidence" value="ECO:0007669"/>
    <property type="project" value="TreeGrafter"/>
</dbReference>
<dbReference type="InterPro" id="IPR030457">
    <property type="entry name" value="ELO_CS"/>
</dbReference>